<organism evidence="1 2">
    <name type="scientific">Rosa chinensis</name>
    <name type="common">China rose</name>
    <dbReference type="NCBI Taxonomy" id="74649"/>
    <lineage>
        <taxon>Eukaryota</taxon>
        <taxon>Viridiplantae</taxon>
        <taxon>Streptophyta</taxon>
        <taxon>Embryophyta</taxon>
        <taxon>Tracheophyta</taxon>
        <taxon>Spermatophyta</taxon>
        <taxon>Magnoliopsida</taxon>
        <taxon>eudicotyledons</taxon>
        <taxon>Gunneridae</taxon>
        <taxon>Pentapetalae</taxon>
        <taxon>rosids</taxon>
        <taxon>fabids</taxon>
        <taxon>Rosales</taxon>
        <taxon>Rosaceae</taxon>
        <taxon>Rosoideae</taxon>
        <taxon>Rosoideae incertae sedis</taxon>
        <taxon>Rosa</taxon>
    </lineage>
</organism>
<comment type="caution">
    <text evidence="1">The sequence shown here is derived from an EMBL/GenBank/DDBJ whole genome shotgun (WGS) entry which is preliminary data.</text>
</comment>
<sequence>MNLSGINSIEIGKVQEVSLWGYVLDLYSQVTEFGGSLLSRVINQSGSNNVTV</sequence>
<gene>
    <name evidence="1" type="ORF">RchiOBHm_Chr6g0254861</name>
</gene>
<reference evidence="1 2" key="1">
    <citation type="journal article" date="2018" name="Nat. Genet.">
        <title>The Rosa genome provides new insights in the design of modern roses.</title>
        <authorList>
            <person name="Bendahmane M."/>
        </authorList>
    </citation>
    <scope>NUCLEOTIDE SEQUENCE [LARGE SCALE GENOMIC DNA]</scope>
    <source>
        <strain evidence="2">cv. Old Blush</strain>
    </source>
</reference>
<protein>
    <submittedName>
        <fullName evidence="1">Uncharacterized protein</fullName>
    </submittedName>
</protein>
<accession>A0A2P6PLQ7</accession>
<dbReference type="AlphaFoldDB" id="A0A2P6PLQ7"/>
<dbReference type="Gramene" id="PRQ22862">
    <property type="protein sequence ID" value="PRQ22862"/>
    <property type="gene ID" value="RchiOBHm_Chr6g0254861"/>
</dbReference>
<dbReference type="EMBL" id="PDCK01000044">
    <property type="protein sequence ID" value="PRQ22862.1"/>
    <property type="molecule type" value="Genomic_DNA"/>
</dbReference>
<evidence type="ECO:0000313" key="1">
    <source>
        <dbReference type="EMBL" id="PRQ22862.1"/>
    </source>
</evidence>
<proteinExistence type="predicted"/>
<keyword evidence="2" id="KW-1185">Reference proteome</keyword>
<name>A0A2P6PLQ7_ROSCH</name>
<evidence type="ECO:0000313" key="2">
    <source>
        <dbReference type="Proteomes" id="UP000238479"/>
    </source>
</evidence>
<dbReference type="Proteomes" id="UP000238479">
    <property type="component" value="Chromosome 6"/>
</dbReference>